<proteinExistence type="predicted"/>
<feature type="transmembrane region" description="Helical" evidence="1">
    <location>
        <begin position="181"/>
        <end position="202"/>
    </location>
</feature>
<name>A0A542YQ90_9MICO</name>
<dbReference type="Proteomes" id="UP000319516">
    <property type="component" value="Unassembled WGS sequence"/>
</dbReference>
<evidence type="ECO:0008006" key="4">
    <source>
        <dbReference type="Google" id="ProtNLM"/>
    </source>
</evidence>
<feature type="transmembrane region" description="Helical" evidence="1">
    <location>
        <begin position="21"/>
        <end position="39"/>
    </location>
</feature>
<keyword evidence="1" id="KW-0812">Transmembrane</keyword>
<evidence type="ECO:0000256" key="1">
    <source>
        <dbReference type="SAM" id="Phobius"/>
    </source>
</evidence>
<reference evidence="2 3" key="1">
    <citation type="submission" date="2019-06" db="EMBL/GenBank/DDBJ databases">
        <title>Sequencing the genomes of 1000 actinobacteria strains.</title>
        <authorList>
            <person name="Klenk H.-P."/>
        </authorList>
    </citation>
    <scope>NUCLEOTIDE SEQUENCE [LARGE SCALE GENOMIC DNA]</scope>
    <source>
        <strain evidence="2 3">DSM 12335</strain>
    </source>
</reference>
<protein>
    <recommendedName>
        <fullName evidence="4">PH (Pleckstrin Homology) domain-containing protein</fullName>
    </recommendedName>
</protein>
<organism evidence="2 3">
    <name type="scientific">Ornithinicoccus hortensis</name>
    <dbReference type="NCBI Taxonomy" id="82346"/>
    <lineage>
        <taxon>Bacteria</taxon>
        <taxon>Bacillati</taxon>
        <taxon>Actinomycetota</taxon>
        <taxon>Actinomycetes</taxon>
        <taxon>Micrococcales</taxon>
        <taxon>Intrasporangiaceae</taxon>
        <taxon>Ornithinicoccus</taxon>
    </lineage>
</organism>
<keyword evidence="3" id="KW-1185">Reference proteome</keyword>
<keyword evidence="1" id="KW-0472">Membrane</keyword>
<keyword evidence="1" id="KW-1133">Transmembrane helix</keyword>
<dbReference type="EMBL" id="VFOP01000001">
    <property type="protein sequence ID" value="TQL50270.1"/>
    <property type="molecule type" value="Genomic_DNA"/>
</dbReference>
<accession>A0A542YQ90</accession>
<sequence>MRPRSDSHQDGVDRTFRTLPARVIGLGLVVVCVVMGVLLTRGEQERDLSVLTPIAVMALVIAVVWVVLLRPCVRLSRTGIHLSNLVTDVDVPFEHVARIGNRWALEVVDTAGRTHSSWAVPARRDYGLRRPIDSYAEATQKGRARESVHAEHVRGHVEHAVQRWQMEGGRTEEGQPARVRWAWSALGPLAATLVFLVVALLAG</sequence>
<feature type="transmembrane region" description="Helical" evidence="1">
    <location>
        <begin position="51"/>
        <end position="69"/>
    </location>
</feature>
<evidence type="ECO:0000313" key="3">
    <source>
        <dbReference type="Proteomes" id="UP000319516"/>
    </source>
</evidence>
<gene>
    <name evidence="2" type="ORF">FB467_1374</name>
</gene>
<dbReference type="AlphaFoldDB" id="A0A542YQ90"/>
<evidence type="ECO:0000313" key="2">
    <source>
        <dbReference type="EMBL" id="TQL50270.1"/>
    </source>
</evidence>
<comment type="caution">
    <text evidence="2">The sequence shown here is derived from an EMBL/GenBank/DDBJ whole genome shotgun (WGS) entry which is preliminary data.</text>
</comment>